<dbReference type="InterPro" id="IPR029063">
    <property type="entry name" value="SAM-dependent_MTases_sf"/>
</dbReference>
<dbReference type="EMBL" id="CAXLJL010000201">
    <property type="protein sequence ID" value="CAL5134505.1"/>
    <property type="molecule type" value="Genomic_DNA"/>
</dbReference>
<evidence type="ECO:0000313" key="2">
    <source>
        <dbReference type="Proteomes" id="UP001497525"/>
    </source>
</evidence>
<evidence type="ECO:0000313" key="1">
    <source>
        <dbReference type="EMBL" id="CAL5134505.1"/>
    </source>
</evidence>
<gene>
    <name evidence="1" type="ORF">CDAUBV1_LOCUS7877</name>
</gene>
<reference evidence="1" key="1">
    <citation type="submission" date="2024-06" db="EMBL/GenBank/DDBJ databases">
        <authorList>
            <person name="Liu X."/>
            <person name="Lenzi L."/>
            <person name="Haldenby T S."/>
            <person name="Uol C."/>
        </authorList>
    </citation>
    <scope>NUCLEOTIDE SEQUENCE</scope>
</reference>
<name>A0AAV2TDN4_CALDB</name>
<organism evidence="1 2">
    <name type="scientific">Calicophoron daubneyi</name>
    <name type="common">Rumen fluke</name>
    <name type="synonym">Paramphistomum daubneyi</name>
    <dbReference type="NCBI Taxonomy" id="300641"/>
    <lineage>
        <taxon>Eukaryota</taxon>
        <taxon>Metazoa</taxon>
        <taxon>Spiralia</taxon>
        <taxon>Lophotrochozoa</taxon>
        <taxon>Platyhelminthes</taxon>
        <taxon>Trematoda</taxon>
        <taxon>Digenea</taxon>
        <taxon>Plagiorchiida</taxon>
        <taxon>Pronocephalata</taxon>
        <taxon>Paramphistomoidea</taxon>
        <taxon>Paramphistomidae</taxon>
        <taxon>Calicophoron</taxon>
    </lineage>
</organism>
<protein>
    <recommendedName>
        <fullName evidence="3">Methyltransferase type 11 domain-containing protein</fullName>
    </recommendedName>
</protein>
<dbReference type="Proteomes" id="UP001497525">
    <property type="component" value="Unassembled WGS sequence"/>
</dbReference>
<comment type="caution">
    <text evidence="1">The sequence shown here is derived from an EMBL/GenBank/DDBJ whole genome shotgun (WGS) entry which is preliminary data.</text>
</comment>
<sequence>MVNRIETVVIFRRLISLAPSSPTKNLMSVHPLAHGEPVRVPPALSKDAIERCSLLASDVWKVSVARRPQRRVENKYGNRANLISGSFARMHSTREYIQYALYKFALYDCLGLSISHRFRLPQGSLVFDLGAGQSHAGALLIDRLLKHLPLFTLGIDVFFCDDDSIVPVSSQMNRIISDLSTTKSLIPLRSACADVIVSVSFLQWLFVEPANAPLLVRRFVSELSRLLIAPQNTHSGQCVIQFYPSSGWDLDLLGQSLANAQPKLTGCCILSRPLENRGVKVFFYVTRTE</sequence>
<dbReference type="AlphaFoldDB" id="A0AAV2TDN4"/>
<proteinExistence type="predicted"/>
<dbReference type="Gene3D" id="3.40.50.150">
    <property type="entry name" value="Vaccinia Virus protein VP39"/>
    <property type="match status" value="1"/>
</dbReference>
<accession>A0AAV2TDN4</accession>
<evidence type="ECO:0008006" key="3">
    <source>
        <dbReference type="Google" id="ProtNLM"/>
    </source>
</evidence>